<dbReference type="PRINTS" id="PR00131">
    <property type="entry name" value="GLHYDRLASE1"/>
</dbReference>
<comment type="catalytic activity">
    <reaction evidence="1">
        <text>Hydrolysis of terminal, non-reducing beta-D-glucosyl residues with release of beta-D-glucose.</text>
        <dbReference type="EC" id="3.2.1.21"/>
    </reaction>
</comment>
<dbReference type="InterPro" id="IPR001360">
    <property type="entry name" value="Glyco_hydro_1"/>
</dbReference>
<dbReference type="AlphaFoldDB" id="A0A0F9G0F5"/>
<dbReference type="InterPro" id="IPR018120">
    <property type="entry name" value="Glyco_hydro_1_AS"/>
</dbReference>
<dbReference type="InterPro" id="IPR033132">
    <property type="entry name" value="GH_1_N_CS"/>
</dbReference>
<evidence type="ECO:0000256" key="7">
    <source>
        <dbReference type="ARBA" id="ARBA00023295"/>
    </source>
</evidence>
<dbReference type="GO" id="GO:0005829">
    <property type="term" value="C:cytosol"/>
    <property type="evidence" value="ECO:0007669"/>
    <property type="project" value="TreeGrafter"/>
</dbReference>
<evidence type="ECO:0000256" key="8">
    <source>
        <dbReference type="ARBA" id="ARBA00023326"/>
    </source>
</evidence>
<dbReference type="GO" id="GO:0008422">
    <property type="term" value="F:beta-glucosidase activity"/>
    <property type="evidence" value="ECO:0007669"/>
    <property type="project" value="UniProtKB-EC"/>
</dbReference>
<keyword evidence="5" id="KW-0136">Cellulose degradation</keyword>
<keyword evidence="6" id="KW-0119">Carbohydrate metabolism</keyword>
<keyword evidence="7" id="KW-0326">Glycosidase</keyword>
<dbReference type="PANTHER" id="PTHR10353:SF36">
    <property type="entry name" value="LP05116P"/>
    <property type="match status" value="1"/>
</dbReference>
<evidence type="ECO:0000256" key="4">
    <source>
        <dbReference type="ARBA" id="ARBA00022801"/>
    </source>
</evidence>
<proteinExistence type="inferred from homology"/>
<name>A0A0F9G0F5_9ZZZZ</name>
<dbReference type="Pfam" id="PF00232">
    <property type="entry name" value="Glyco_hydro_1"/>
    <property type="match status" value="1"/>
</dbReference>
<evidence type="ECO:0000256" key="3">
    <source>
        <dbReference type="ARBA" id="ARBA00012744"/>
    </source>
</evidence>
<evidence type="ECO:0000256" key="1">
    <source>
        <dbReference type="ARBA" id="ARBA00000448"/>
    </source>
</evidence>
<comment type="similarity">
    <text evidence="2">Belongs to the glycosyl hydrolase 1 family.</text>
</comment>
<evidence type="ECO:0000313" key="9">
    <source>
        <dbReference type="EMBL" id="KKL92078.1"/>
    </source>
</evidence>
<dbReference type="PROSITE" id="PS00653">
    <property type="entry name" value="GLYCOSYL_HYDROL_F1_2"/>
    <property type="match status" value="1"/>
</dbReference>
<dbReference type="FunFam" id="3.20.20.80:FF:000004">
    <property type="entry name" value="Beta-glucosidase 6-phospho-beta-glucosidase"/>
    <property type="match status" value="1"/>
</dbReference>
<dbReference type="PROSITE" id="PS00572">
    <property type="entry name" value="GLYCOSYL_HYDROL_F1_1"/>
    <property type="match status" value="1"/>
</dbReference>
<accession>A0A0F9G0F5</accession>
<evidence type="ECO:0000256" key="5">
    <source>
        <dbReference type="ARBA" id="ARBA00023001"/>
    </source>
</evidence>
<dbReference type="PANTHER" id="PTHR10353">
    <property type="entry name" value="GLYCOSYL HYDROLASE"/>
    <property type="match status" value="1"/>
</dbReference>
<evidence type="ECO:0000256" key="2">
    <source>
        <dbReference type="ARBA" id="ARBA00010838"/>
    </source>
</evidence>
<dbReference type="SUPFAM" id="SSF51445">
    <property type="entry name" value="(Trans)glycosidases"/>
    <property type="match status" value="1"/>
</dbReference>
<keyword evidence="8" id="KW-0624">Polysaccharide degradation</keyword>
<keyword evidence="4" id="KW-0378">Hydrolase</keyword>
<evidence type="ECO:0000256" key="6">
    <source>
        <dbReference type="ARBA" id="ARBA00023277"/>
    </source>
</evidence>
<gene>
    <name evidence="9" type="ORF">LCGC14_1888300</name>
</gene>
<comment type="caution">
    <text evidence="9">The sequence shown here is derived from an EMBL/GenBank/DDBJ whole genome shotgun (WGS) entry which is preliminary data.</text>
</comment>
<dbReference type="Gene3D" id="3.20.20.80">
    <property type="entry name" value="Glycosidases"/>
    <property type="match status" value="1"/>
</dbReference>
<dbReference type="EMBL" id="LAZR01019563">
    <property type="protein sequence ID" value="KKL92078.1"/>
    <property type="molecule type" value="Genomic_DNA"/>
</dbReference>
<dbReference type="NCBIfam" id="TIGR03356">
    <property type="entry name" value="BGL"/>
    <property type="match status" value="1"/>
</dbReference>
<dbReference type="InterPro" id="IPR017853">
    <property type="entry name" value="GH"/>
</dbReference>
<protein>
    <recommendedName>
        <fullName evidence="3">beta-glucosidase</fullName>
        <ecNumber evidence="3">3.2.1.21</ecNumber>
    </recommendedName>
</protein>
<organism evidence="9">
    <name type="scientific">marine sediment metagenome</name>
    <dbReference type="NCBI Taxonomy" id="412755"/>
    <lineage>
        <taxon>unclassified sequences</taxon>
        <taxon>metagenomes</taxon>
        <taxon>ecological metagenomes</taxon>
    </lineage>
</organism>
<dbReference type="GO" id="GO:0030245">
    <property type="term" value="P:cellulose catabolic process"/>
    <property type="evidence" value="ECO:0007669"/>
    <property type="project" value="UniProtKB-KW"/>
</dbReference>
<dbReference type="EC" id="3.2.1.21" evidence="3"/>
<dbReference type="InterPro" id="IPR017736">
    <property type="entry name" value="Glyco_hydro_1_beta-glucosidase"/>
</dbReference>
<sequence>MNERTRNIVRFPDNFIWGAATASYQIEGGYNEDGKGESIWDRFCRTPGKVQDGDRGDVACNHYHRYRDDVKLMKSMSLNAYRFSIAWSRIFPQGKGQVNQRGLDFYERVVDELLDSGIEPFVTLYHWDLPQALQRKGGWANKDTVGYFEDYAEEVSKKLGDRVHFWITHNEPWVVSFLGHHSGIHAPGIKNLSTALKVSHHLLLSHGEAVAILRDNGDEKTQVGIALNLSPVYPASESKEDKRAVKRYDGYLNRWFLDPIFKGSYPEDMLALYGDKAPEVQTQDLECISTKIDFLGVNYYTRFVAKADEKEAFLGLSQVKPTGAEYTEMNKEIYPAGIYQILKRVHNDYDAPVIYITENGVAFPDTIDKNGRVNDESRIKYLKGHFLQAHRAIEEGVKLSGYFVWSLLDNFEWAYGYSQRFGLIYTQYHTQKRIIKASGWWYKKVIEKNGIG</sequence>
<reference evidence="9" key="1">
    <citation type="journal article" date="2015" name="Nature">
        <title>Complex archaea that bridge the gap between prokaryotes and eukaryotes.</title>
        <authorList>
            <person name="Spang A."/>
            <person name="Saw J.H."/>
            <person name="Jorgensen S.L."/>
            <person name="Zaremba-Niedzwiedzka K."/>
            <person name="Martijn J."/>
            <person name="Lind A.E."/>
            <person name="van Eijk R."/>
            <person name="Schleper C."/>
            <person name="Guy L."/>
            <person name="Ettema T.J."/>
        </authorList>
    </citation>
    <scope>NUCLEOTIDE SEQUENCE</scope>
</reference>